<protein>
    <submittedName>
        <fullName evidence="1">Uncharacterized protein</fullName>
    </submittedName>
</protein>
<organism evidence="1 2">
    <name type="scientific">Pedobacter punctiformis</name>
    <dbReference type="NCBI Taxonomy" id="3004097"/>
    <lineage>
        <taxon>Bacteria</taxon>
        <taxon>Pseudomonadati</taxon>
        <taxon>Bacteroidota</taxon>
        <taxon>Sphingobacteriia</taxon>
        <taxon>Sphingobacteriales</taxon>
        <taxon>Sphingobacteriaceae</taxon>
        <taxon>Pedobacter</taxon>
    </lineage>
</organism>
<dbReference type="Proteomes" id="UP001144347">
    <property type="component" value="Unassembled WGS sequence"/>
</dbReference>
<evidence type="ECO:0000313" key="2">
    <source>
        <dbReference type="Proteomes" id="UP001144347"/>
    </source>
</evidence>
<gene>
    <name evidence="1" type="ORF">O0955_10610</name>
</gene>
<name>A0ABT4LCD1_9SPHI</name>
<keyword evidence="2" id="KW-1185">Reference proteome</keyword>
<comment type="caution">
    <text evidence="1">The sequence shown here is derived from an EMBL/GenBank/DDBJ whole genome shotgun (WGS) entry which is preliminary data.</text>
</comment>
<dbReference type="EMBL" id="JAPWGM010000003">
    <property type="protein sequence ID" value="MCZ4244454.1"/>
    <property type="molecule type" value="Genomic_DNA"/>
</dbReference>
<dbReference type="RefSeq" id="WP_269427522.1">
    <property type="nucleotide sequence ID" value="NZ_JAPWGM010000003.1"/>
</dbReference>
<sequence length="449" mass="51326">MKKFFKITAAILVLLLIFFVGTFKYRQYKANRMLIPANATALVKINTDQIYKSIGLNMISNLGYYLKSGEKKNTKTTATKFDTGLDIPAAICFYTVEGKSDHLFFTRLSIKDSVAFKNFITKTLNLKPAKNFKNETYFAMSADKRLTILYHKTAVAIACSSGIEDSEQTLINILDQKNFVKISESNFKDLNKYSDHILFTDQKNIAKLNFNSGNIDFSNEFTSNLQIPAKTVEHRVFNPENTMNLWLNAKLGKGENKSLKLKDLNLERDSIAKYYNGYLDVEWTNSTSQIDSVITYDYNDDFEKVEKVTLQKHDVPNLSINVAANANGLKNYLQQQNFIIADSNVVNKSIFPLYKLFVSNGPQNLFFSTSKRTKLDLKQEKTTDFFYLNINFNKVNKQISLPFITNFAKSLNKLEAKGKSIGHNKVRIDGKLEFNNKDINALYQLLKSF</sequence>
<reference evidence="1" key="1">
    <citation type="submission" date="2022-12" db="EMBL/GenBank/DDBJ databases">
        <title>Genome sequence of HCMS5-2.</title>
        <authorList>
            <person name="Woo H."/>
        </authorList>
    </citation>
    <scope>NUCLEOTIDE SEQUENCE</scope>
    <source>
        <strain evidence="1">HCMS5-2</strain>
    </source>
</reference>
<evidence type="ECO:0000313" key="1">
    <source>
        <dbReference type="EMBL" id="MCZ4244454.1"/>
    </source>
</evidence>
<proteinExistence type="predicted"/>
<accession>A0ABT4LCD1</accession>